<keyword evidence="1" id="KW-0479">Metal-binding</keyword>
<keyword evidence="3" id="KW-1185">Reference proteome</keyword>
<reference evidence="2" key="2">
    <citation type="submission" date="2023-06" db="EMBL/GenBank/DDBJ databases">
        <authorList>
            <person name="Swenson N.G."/>
            <person name="Wegrzyn J.L."/>
            <person name="Mcevoy S.L."/>
        </authorList>
    </citation>
    <scope>NUCLEOTIDE SEQUENCE</scope>
    <source>
        <strain evidence="2">NS2018</strain>
        <tissue evidence="2">Leaf</tissue>
    </source>
</reference>
<dbReference type="GO" id="GO:0008270">
    <property type="term" value="F:zinc ion binding"/>
    <property type="evidence" value="ECO:0007669"/>
    <property type="project" value="UniProtKB-UniRule"/>
</dbReference>
<dbReference type="EMBL" id="JAUESC010000381">
    <property type="protein sequence ID" value="KAK0590650.1"/>
    <property type="molecule type" value="Genomic_DNA"/>
</dbReference>
<sequence length="221" mass="25808">MLYTGERDEGGRTLHSCRRRRCTSTDEVHLVRVRVLRHRASGSSTASLHVTVIVAHPPTECAWFEFECFWSISSSSVKKVGILYHEEFDSTWMTIIGKSKLVDNGWLQSIYEIRSKWVPVYVNHVFFAGISSSQRVESSHAFFKRFVYKRNSSVDFITWFNRAIARQRREELTTDHVNINEKPVSKMSNLIEKQMAETYTNKNFLHFNKNYGIVSFMILNL</sequence>
<keyword evidence="1" id="KW-0862">Zinc</keyword>
<dbReference type="AlphaFoldDB" id="A0AA39VRR6"/>
<dbReference type="GO" id="GO:0005634">
    <property type="term" value="C:nucleus"/>
    <property type="evidence" value="ECO:0007669"/>
    <property type="project" value="UniProtKB-SubCell"/>
</dbReference>
<comment type="caution">
    <text evidence="2">The sequence shown here is derived from an EMBL/GenBank/DDBJ whole genome shotgun (WGS) entry which is preliminary data.</text>
</comment>
<dbReference type="PANTHER" id="PTHR31669:SF302">
    <property type="entry name" value="PROTEIN FAR1-RELATED SEQUENCE"/>
    <property type="match status" value="1"/>
</dbReference>
<keyword evidence="1" id="KW-0863">Zinc-finger</keyword>
<dbReference type="Proteomes" id="UP001168877">
    <property type="component" value="Unassembled WGS sequence"/>
</dbReference>
<reference evidence="2" key="1">
    <citation type="journal article" date="2022" name="Plant J.">
        <title>Strategies of tolerance reflected in two North American maple genomes.</title>
        <authorList>
            <person name="McEvoy S.L."/>
            <person name="Sezen U.U."/>
            <person name="Trouern-Trend A."/>
            <person name="McMahon S.M."/>
            <person name="Schaberg P.G."/>
            <person name="Yang J."/>
            <person name="Wegrzyn J.L."/>
            <person name="Swenson N.G."/>
        </authorList>
    </citation>
    <scope>NUCLEOTIDE SEQUENCE</scope>
    <source>
        <strain evidence="2">NS2018</strain>
    </source>
</reference>
<proteinExistence type="inferred from homology"/>
<keyword evidence="1" id="KW-0539">Nucleus</keyword>
<evidence type="ECO:0000313" key="2">
    <source>
        <dbReference type="EMBL" id="KAK0590650.1"/>
    </source>
</evidence>
<comment type="function">
    <text evidence="1">Putative transcription activator involved in regulating light control of development.</text>
</comment>
<organism evidence="2 3">
    <name type="scientific">Acer saccharum</name>
    <name type="common">Sugar maple</name>
    <dbReference type="NCBI Taxonomy" id="4024"/>
    <lineage>
        <taxon>Eukaryota</taxon>
        <taxon>Viridiplantae</taxon>
        <taxon>Streptophyta</taxon>
        <taxon>Embryophyta</taxon>
        <taxon>Tracheophyta</taxon>
        <taxon>Spermatophyta</taxon>
        <taxon>Magnoliopsida</taxon>
        <taxon>eudicotyledons</taxon>
        <taxon>Gunneridae</taxon>
        <taxon>Pentapetalae</taxon>
        <taxon>rosids</taxon>
        <taxon>malvids</taxon>
        <taxon>Sapindales</taxon>
        <taxon>Sapindaceae</taxon>
        <taxon>Hippocastanoideae</taxon>
        <taxon>Acereae</taxon>
        <taxon>Acer</taxon>
    </lineage>
</organism>
<protein>
    <recommendedName>
        <fullName evidence="1">Protein FAR1-RELATED SEQUENCE</fullName>
    </recommendedName>
</protein>
<comment type="subcellular location">
    <subcellularLocation>
        <location evidence="1">Nucleus</location>
    </subcellularLocation>
</comment>
<evidence type="ECO:0000313" key="3">
    <source>
        <dbReference type="Proteomes" id="UP001168877"/>
    </source>
</evidence>
<dbReference type="PANTHER" id="PTHR31669">
    <property type="entry name" value="PROTEIN FAR1-RELATED SEQUENCE 10-RELATED"/>
    <property type="match status" value="1"/>
</dbReference>
<evidence type="ECO:0000256" key="1">
    <source>
        <dbReference type="RuleBase" id="RU367018"/>
    </source>
</evidence>
<gene>
    <name evidence="2" type="ORF">LWI29_029981</name>
</gene>
<name>A0AA39VRR6_ACESA</name>
<dbReference type="GO" id="GO:0006355">
    <property type="term" value="P:regulation of DNA-templated transcription"/>
    <property type="evidence" value="ECO:0007669"/>
    <property type="project" value="UniProtKB-UniRule"/>
</dbReference>
<accession>A0AA39VRR6</accession>
<comment type="similarity">
    <text evidence="1">Belongs to the FHY3/FAR1 family.</text>
</comment>
<dbReference type="InterPro" id="IPR031052">
    <property type="entry name" value="FHY3/FAR1"/>
</dbReference>